<reference evidence="2" key="1">
    <citation type="submission" date="2023-07" db="EMBL/GenBank/DDBJ databases">
        <title>Genomic Encyclopedia of Type Strains, Phase IV (KMG-IV): sequencing the most valuable type-strain genomes for metagenomic binning, comparative biology and taxonomic classification.</title>
        <authorList>
            <person name="Goeker M."/>
        </authorList>
    </citation>
    <scope>NUCLEOTIDE SEQUENCE</scope>
    <source>
        <strain evidence="2">DSM 19569</strain>
    </source>
</reference>
<evidence type="ECO:0000256" key="1">
    <source>
        <dbReference type="SAM" id="MobiDB-lite"/>
    </source>
</evidence>
<dbReference type="AlphaFoldDB" id="A0AAJ1TL14"/>
<evidence type="ECO:0000313" key="3">
    <source>
        <dbReference type="Proteomes" id="UP001223420"/>
    </source>
</evidence>
<protein>
    <submittedName>
        <fullName evidence="2">Uncharacterized protein</fullName>
    </submittedName>
</protein>
<name>A0AAJ1TL14_9HYPH</name>
<sequence>MRPSVQRAYAAGKAVNSTPTVTEESKAILFGQGRRGG</sequence>
<evidence type="ECO:0000313" key="2">
    <source>
        <dbReference type="EMBL" id="MDQ0542686.1"/>
    </source>
</evidence>
<comment type="caution">
    <text evidence="2">The sequence shown here is derived from an EMBL/GenBank/DDBJ whole genome shotgun (WGS) entry which is preliminary data.</text>
</comment>
<feature type="region of interest" description="Disordered" evidence="1">
    <location>
        <begin position="18"/>
        <end position="37"/>
    </location>
</feature>
<proteinExistence type="predicted"/>
<organism evidence="2 3">
    <name type="scientific">Methylobacterium brachiatum</name>
    <dbReference type="NCBI Taxonomy" id="269660"/>
    <lineage>
        <taxon>Bacteria</taxon>
        <taxon>Pseudomonadati</taxon>
        <taxon>Pseudomonadota</taxon>
        <taxon>Alphaproteobacteria</taxon>
        <taxon>Hyphomicrobiales</taxon>
        <taxon>Methylobacteriaceae</taxon>
        <taxon>Methylobacterium</taxon>
    </lineage>
</organism>
<gene>
    <name evidence="2" type="ORF">QO001_001604</name>
</gene>
<accession>A0AAJ1TL14</accession>
<dbReference type="Proteomes" id="UP001223420">
    <property type="component" value="Unassembled WGS sequence"/>
</dbReference>
<dbReference type="EMBL" id="JAUSWL010000002">
    <property type="protein sequence ID" value="MDQ0542686.1"/>
    <property type="molecule type" value="Genomic_DNA"/>
</dbReference>